<evidence type="ECO:0000259" key="3">
    <source>
        <dbReference type="Pfam" id="PF13828"/>
    </source>
</evidence>
<sequence>MVHHDRHHGRVPRGRDRGGRRRRLAVLGGHGRRGRRADRRARAAERGLRPEAGRAVTQPPGPGPYDPAGPQDGSQAPYGSSAPGGSPQHPGGDPAGASYAAQPQYPGEQYPGQQYPGQQYPGQQYPAGAYGAPPYYPKNSLAIWSLVLGIASFVLSCGFFTGIPAVIVGNAAKRAVAEGQADNDGMATAGIILGWVAIGLSVVGVLFLLLFFPAFLAWVGTIPDQY</sequence>
<feature type="region of interest" description="Disordered" evidence="1">
    <location>
        <begin position="1"/>
        <end position="122"/>
    </location>
</feature>
<protein>
    <recommendedName>
        <fullName evidence="3">DUF4190 domain-containing protein</fullName>
    </recommendedName>
</protein>
<gene>
    <name evidence="4" type="ORF">CBR64_19320</name>
</gene>
<accession>A0A1Y0HYP1</accession>
<keyword evidence="2" id="KW-1133">Transmembrane helix</keyword>
<keyword evidence="2" id="KW-0472">Membrane</keyword>
<feature type="domain" description="DUF4190" evidence="3">
    <location>
        <begin position="141"/>
        <end position="203"/>
    </location>
</feature>
<evidence type="ECO:0000256" key="1">
    <source>
        <dbReference type="SAM" id="MobiDB-lite"/>
    </source>
</evidence>
<dbReference type="EMBL" id="CP021383">
    <property type="protein sequence ID" value="ARU53261.1"/>
    <property type="molecule type" value="Genomic_DNA"/>
</dbReference>
<evidence type="ECO:0000256" key="2">
    <source>
        <dbReference type="SAM" id="Phobius"/>
    </source>
</evidence>
<dbReference type="KEGG" id="cceu:CBR64_19320"/>
<feature type="compositionally biased region" description="Low complexity" evidence="1">
    <location>
        <begin position="99"/>
        <end position="122"/>
    </location>
</feature>
<feature type="compositionally biased region" description="Basic and acidic residues" evidence="1">
    <location>
        <begin position="40"/>
        <end position="52"/>
    </location>
</feature>
<organism evidence="4 5">
    <name type="scientific">Cellulosimicrobium cellulans</name>
    <name type="common">Arthrobacter luteus</name>
    <dbReference type="NCBI Taxonomy" id="1710"/>
    <lineage>
        <taxon>Bacteria</taxon>
        <taxon>Bacillati</taxon>
        <taxon>Actinomycetota</taxon>
        <taxon>Actinomycetes</taxon>
        <taxon>Micrococcales</taxon>
        <taxon>Promicromonosporaceae</taxon>
        <taxon>Cellulosimicrobium</taxon>
    </lineage>
</organism>
<dbReference type="AlphaFoldDB" id="A0A1Y0HYP1"/>
<proteinExistence type="predicted"/>
<feature type="transmembrane region" description="Helical" evidence="2">
    <location>
        <begin position="141"/>
        <end position="167"/>
    </location>
</feature>
<evidence type="ECO:0000313" key="5">
    <source>
        <dbReference type="Proteomes" id="UP000196228"/>
    </source>
</evidence>
<dbReference type="InterPro" id="IPR025241">
    <property type="entry name" value="DUF4190"/>
</dbReference>
<name>A0A1Y0HYP1_CELCE</name>
<dbReference type="Proteomes" id="UP000196228">
    <property type="component" value="Chromosome"/>
</dbReference>
<reference evidence="4 5" key="1">
    <citation type="submission" date="2017-05" db="EMBL/GenBank/DDBJ databases">
        <authorList>
            <person name="Song R."/>
            <person name="Chenine A.L."/>
            <person name="Ruprecht R.M."/>
        </authorList>
    </citation>
    <scope>NUCLEOTIDE SEQUENCE [LARGE SCALE GENOMIC DNA]</scope>
    <source>
        <strain evidence="4 5">PSBB019</strain>
    </source>
</reference>
<feature type="compositionally biased region" description="Basic residues" evidence="1">
    <location>
        <begin position="1"/>
        <end position="39"/>
    </location>
</feature>
<evidence type="ECO:0000313" key="4">
    <source>
        <dbReference type="EMBL" id="ARU53261.1"/>
    </source>
</evidence>
<keyword evidence="2" id="KW-0812">Transmembrane</keyword>
<dbReference type="Pfam" id="PF13828">
    <property type="entry name" value="DUF4190"/>
    <property type="match status" value="1"/>
</dbReference>
<feature type="transmembrane region" description="Helical" evidence="2">
    <location>
        <begin position="187"/>
        <end position="220"/>
    </location>
</feature>